<accession>A0AAD9AI93</accession>
<keyword evidence="2" id="KW-0812">Transmembrane</keyword>
<dbReference type="Proteomes" id="UP001243330">
    <property type="component" value="Unassembled WGS sequence"/>
</dbReference>
<evidence type="ECO:0000313" key="3">
    <source>
        <dbReference type="EMBL" id="KAK1848843.1"/>
    </source>
</evidence>
<keyword evidence="2" id="KW-1133">Transmembrane helix</keyword>
<reference evidence="3" key="1">
    <citation type="submission" date="2023-01" db="EMBL/GenBank/DDBJ databases">
        <title>Colletotrichum chrysophilum M932 genome sequence.</title>
        <authorList>
            <person name="Baroncelli R."/>
        </authorList>
    </citation>
    <scope>NUCLEOTIDE SEQUENCE</scope>
    <source>
        <strain evidence="3">M932</strain>
    </source>
</reference>
<keyword evidence="2" id="KW-0472">Membrane</keyword>
<comment type="similarity">
    <text evidence="1">Belongs to the ustYa family.</text>
</comment>
<dbReference type="GO" id="GO:0043386">
    <property type="term" value="P:mycotoxin biosynthetic process"/>
    <property type="evidence" value="ECO:0007669"/>
    <property type="project" value="InterPro"/>
</dbReference>
<dbReference type="PANTHER" id="PTHR33365:SF7">
    <property type="entry name" value="TAT PATHWAY SIGNAL SEQUENCE"/>
    <property type="match status" value="1"/>
</dbReference>
<feature type="transmembrane region" description="Helical" evidence="2">
    <location>
        <begin position="45"/>
        <end position="64"/>
    </location>
</feature>
<name>A0AAD9AI93_9PEZI</name>
<dbReference type="PANTHER" id="PTHR33365">
    <property type="entry name" value="YALI0B05434P"/>
    <property type="match status" value="1"/>
</dbReference>
<evidence type="ECO:0000256" key="2">
    <source>
        <dbReference type="SAM" id="Phobius"/>
    </source>
</evidence>
<dbReference type="InterPro" id="IPR021765">
    <property type="entry name" value="UstYa-like"/>
</dbReference>
<evidence type="ECO:0000256" key="1">
    <source>
        <dbReference type="ARBA" id="ARBA00035112"/>
    </source>
</evidence>
<dbReference type="Pfam" id="PF11807">
    <property type="entry name" value="UstYa"/>
    <property type="match status" value="1"/>
</dbReference>
<dbReference type="AlphaFoldDB" id="A0AAD9AI93"/>
<protein>
    <recommendedName>
        <fullName evidence="5">Tat pathway signal sequence</fullName>
    </recommendedName>
</protein>
<sequence>MARREKGYTPVYSDERSATSLDNVEVELSEARAKQPSQWHRFRSWTLHAIFIIAYSTIFVISMIRGRLSAGVFSQIDCMLNSLEALFWNQTLILITAPPRAIGDETHLEVFPIQGPPHGKYTGEPRPEVDQAWKDLLQCPVSDEWVHRWGRQHEAVKLPDGGYLGMLSVFHELHCIVCSARGSECVRVANLGHQKRLYQTLSPKYYFPNATDKEIAINREHNQHCLEVLRMGAACRGDISIITHMWTDKDAQPIVNQTAPHQCVNFNQVMDYSRDNAVDVYQDNYIVHPKFGPSFPHGHSIKPFKEQAMGRHH</sequence>
<gene>
    <name evidence="3" type="ORF">CCHR01_08535</name>
</gene>
<keyword evidence="4" id="KW-1185">Reference proteome</keyword>
<dbReference type="EMBL" id="JAQOWY010000160">
    <property type="protein sequence ID" value="KAK1848843.1"/>
    <property type="molecule type" value="Genomic_DNA"/>
</dbReference>
<evidence type="ECO:0000313" key="4">
    <source>
        <dbReference type="Proteomes" id="UP001243330"/>
    </source>
</evidence>
<proteinExistence type="inferred from homology"/>
<organism evidence="3 4">
    <name type="scientific">Colletotrichum chrysophilum</name>
    <dbReference type="NCBI Taxonomy" id="1836956"/>
    <lineage>
        <taxon>Eukaryota</taxon>
        <taxon>Fungi</taxon>
        <taxon>Dikarya</taxon>
        <taxon>Ascomycota</taxon>
        <taxon>Pezizomycotina</taxon>
        <taxon>Sordariomycetes</taxon>
        <taxon>Hypocreomycetidae</taxon>
        <taxon>Glomerellales</taxon>
        <taxon>Glomerellaceae</taxon>
        <taxon>Colletotrichum</taxon>
        <taxon>Colletotrichum gloeosporioides species complex</taxon>
    </lineage>
</organism>
<comment type="caution">
    <text evidence="3">The sequence shown here is derived from an EMBL/GenBank/DDBJ whole genome shotgun (WGS) entry which is preliminary data.</text>
</comment>
<evidence type="ECO:0008006" key="5">
    <source>
        <dbReference type="Google" id="ProtNLM"/>
    </source>
</evidence>